<dbReference type="RefSeq" id="XP_015608824.1">
    <property type="nucleotide sequence ID" value="XM_015753338.2"/>
</dbReference>
<keyword evidence="2 8" id="KW-0645">Protease</keyword>
<evidence type="ECO:0000256" key="7">
    <source>
        <dbReference type="ARBA" id="ARBA00023157"/>
    </source>
</evidence>
<dbReference type="GO" id="GO:0004252">
    <property type="term" value="F:serine-type endopeptidase activity"/>
    <property type="evidence" value="ECO:0007669"/>
    <property type="project" value="InterPro"/>
</dbReference>
<keyword evidence="5 8" id="KW-0720">Serine protease</keyword>
<name>A0AAJ7CFL4_CEPCN</name>
<proteinExistence type="inferred from homology"/>
<evidence type="ECO:0000313" key="11">
    <source>
        <dbReference type="Proteomes" id="UP000694920"/>
    </source>
</evidence>
<dbReference type="GO" id="GO:0006508">
    <property type="term" value="P:proteolysis"/>
    <property type="evidence" value="ECO:0007669"/>
    <property type="project" value="UniProtKB-KW"/>
</dbReference>
<accession>A0AAJ7CFL4</accession>
<dbReference type="PANTHER" id="PTHR24276:SF91">
    <property type="entry name" value="AT26814P-RELATED"/>
    <property type="match status" value="1"/>
</dbReference>
<feature type="domain" description="Peptidase S1" evidence="10">
    <location>
        <begin position="22"/>
        <end position="248"/>
    </location>
</feature>
<dbReference type="Pfam" id="PF00089">
    <property type="entry name" value="Trypsin"/>
    <property type="match status" value="1"/>
</dbReference>
<reference evidence="12" key="1">
    <citation type="submission" date="2025-08" db="UniProtKB">
        <authorList>
            <consortium name="RefSeq"/>
        </authorList>
    </citation>
    <scope>IDENTIFICATION</scope>
</reference>
<dbReference type="SMART" id="SM00020">
    <property type="entry name" value="Tryp_SPc"/>
    <property type="match status" value="1"/>
</dbReference>
<keyword evidence="3 9" id="KW-0732">Signal</keyword>
<evidence type="ECO:0000256" key="9">
    <source>
        <dbReference type="SAM" id="SignalP"/>
    </source>
</evidence>
<evidence type="ECO:0000256" key="4">
    <source>
        <dbReference type="ARBA" id="ARBA00022801"/>
    </source>
</evidence>
<dbReference type="Proteomes" id="UP000694920">
    <property type="component" value="Unplaced"/>
</dbReference>
<dbReference type="PROSITE" id="PS50240">
    <property type="entry name" value="TRYPSIN_DOM"/>
    <property type="match status" value="1"/>
</dbReference>
<sequence>MLTLFFLLTVASGYGTAISDRIIGGTSVTIRDYPYQVSIIYNGAHQCGGSILSNQWILTAAHCVYRRKINLINIRVGSTYVSSGGTLLTDISKLITHPQYDEDSYGFDVALIKPAKAFALSSSARAVRLPSATSTISIGTRAVVTGWGKTSTNGVVSRTLQALTVPIVDQTTCYNVYIYYNTVTKEMLCAGYTNGSKDTCQGDSGGPLVHNGVQVGIVSWGAGCATPGYPGVYTRISAVRAWITKQAGI</sequence>
<evidence type="ECO:0000256" key="6">
    <source>
        <dbReference type="ARBA" id="ARBA00023145"/>
    </source>
</evidence>
<evidence type="ECO:0000256" key="8">
    <source>
        <dbReference type="RuleBase" id="RU363034"/>
    </source>
</evidence>
<dbReference type="FunFam" id="2.40.10.10:FF:000077">
    <property type="entry name" value="Predicted protein"/>
    <property type="match status" value="1"/>
</dbReference>
<dbReference type="InterPro" id="IPR001314">
    <property type="entry name" value="Peptidase_S1A"/>
</dbReference>
<dbReference type="PROSITE" id="PS00134">
    <property type="entry name" value="TRYPSIN_HIS"/>
    <property type="match status" value="1"/>
</dbReference>
<dbReference type="KEGG" id="ccin:107274316"/>
<keyword evidence="6" id="KW-0865">Zymogen</keyword>
<evidence type="ECO:0000313" key="12">
    <source>
        <dbReference type="RefSeq" id="XP_015608824.1"/>
    </source>
</evidence>
<dbReference type="SUPFAM" id="SSF50494">
    <property type="entry name" value="Trypsin-like serine proteases"/>
    <property type="match status" value="1"/>
</dbReference>
<dbReference type="InterPro" id="IPR009003">
    <property type="entry name" value="Peptidase_S1_PA"/>
</dbReference>
<evidence type="ECO:0000256" key="3">
    <source>
        <dbReference type="ARBA" id="ARBA00022729"/>
    </source>
</evidence>
<dbReference type="PANTHER" id="PTHR24276">
    <property type="entry name" value="POLYSERASE-RELATED"/>
    <property type="match status" value="1"/>
</dbReference>
<keyword evidence="11" id="KW-1185">Reference proteome</keyword>
<dbReference type="InterPro" id="IPR043504">
    <property type="entry name" value="Peptidase_S1_PA_chymotrypsin"/>
</dbReference>
<protein>
    <submittedName>
        <fullName evidence="12">Trypsin-1</fullName>
    </submittedName>
</protein>
<gene>
    <name evidence="12" type="primary">LOC107274316</name>
</gene>
<dbReference type="InterPro" id="IPR018114">
    <property type="entry name" value="TRYPSIN_HIS"/>
</dbReference>
<dbReference type="PROSITE" id="PS00135">
    <property type="entry name" value="TRYPSIN_SER"/>
    <property type="match status" value="1"/>
</dbReference>
<comment type="similarity">
    <text evidence="1">Belongs to the peptidase S1 family.</text>
</comment>
<dbReference type="InterPro" id="IPR050430">
    <property type="entry name" value="Peptidase_S1"/>
</dbReference>
<dbReference type="InterPro" id="IPR033116">
    <property type="entry name" value="TRYPSIN_SER"/>
</dbReference>
<dbReference type="Gene3D" id="2.40.10.10">
    <property type="entry name" value="Trypsin-like serine proteases"/>
    <property type="match status" value="1"/>
</dbReference>
<evidence type="ECO:0000256" key="1">
    <source>
        <dbReference type="ARBA" id="ARBA00007664"/>
    </source>
</evidence>
<feature type="chain" id="PRO_5042497700" evidence="9">
    <location>
        <begin position="20"/>
        <end position="249"/>
    </location>
</feature>
<organism evidence="11 12">
    <name type="scientific">Cephus cinctus</name>
    <name type="common">Wheat stem sawfly</name>
    <dbReference type="NCBI Taxonomy" id="211228"/>
    <lineage>
        <taxon>Eukaryota</taxon>
        <taxon>Metazoa</taxon>
        <taxon>Ecdysozoa</taxon>
        <taxon>Arthropoda</taxon>
        <taxon>Hexapoda</taxon>
        <taxon>Insecta</taxon>
        <taxon>Pterygota</taxon>
        <taxon>Neoptera</taxon>
        <taxon>Endopterygota</taxon>
        <taxon>Hymenoptera</taxon>
        <taxon>Cephoidea</taxon>
        <taxon>Cephidae</taxon>
        <taxon>Cephus</taxon>
    </lineage>
</organism>
<dbReference type="GeneID" id="107274316"/>
<dbReference type="CDD" id="cd00190">
    <property type="entry name" value="Tryp_SPc"/>
    <property type="match status" value="1"/>
</dbReference>
<feature type="signal peptide" evidence="9">
    <location>
        <begin position="1"/>
        <end position="19"/>
    </location>
</feature>
<keyword evidence="4 8" id="KW-0378">Hydrolase</keyword>
<evidence type="ECO:0000259" key="10">
    <source>
        <dbReference type="PROSITE" id="PS50240"/>
    </source>
</evidence>
<dbReference type="AlphaFoldDB" id="A0AAJ7CFL4"/>
<keyword evidence="7" id="KW-1015">Disulfide bond</keyword>
<evidence type="ECO:0000256" key="5">
    <source>
        <dbReference type="ARBA" id="ARBA00022825"/>
    </source>
</evidence>
<evidence type="ECO:0000256" key="2">
    <source>
        <dbReference type="ARBA" id="ARBA00022670"/>
    </source>
</evidence>
<dbReference type="PRINTS" id="PR00722">
    <property type="entry name" value="CHYMOTRYPSIN"/>
</dbReference>
<dbReference type="InterPro" id="IPR001254">
    <property type="entry name" value="Trypsin_dom"/>
</dbReference>